<dbReference type="InterPro" id="IPR036641">
    <property type="entry name" value="HPT_dom_sf"/>
</dbReference>
<accession>A0AA49JTN0</accession>
<protein>
    <submittedName>
        <fullName evidence="3">Hpt domain-containing protein</fullName>
    </submittedName>
</protein>
<evidence type="ECO:0000259" key="2">
    <source>
        <dbReference type="PROSITE" id="PS50894"/>
    </source>
</evidence>
<dbReference type="Proteomes" id="UP001229955">
    <property type="component" value="Chromosome"/>
</dbReference>
<evidence type="ECO:0000313" key="5">
    <source>
        <dbReference type="Proteomes" id="UP001229955"/>
    </source>
</evidence>
<dbReference type="GO" id="GO:0000160">
    <property type="term" value="P:phosphorelay signal transduction system"/>
    <property type="evidence" value="ECO:0007669"/>
    <property type="project" value="InterPro"/>
</dbReference>
<sequence>MDTQPPPRTSQPTLDAIRATGGDELVRELYGTFSDFAAAQVAWLDRLAAADAFDGLHEGARVLRISARQVGVLEAVEACERLEAAALAQDRGRVSASLDALHDELAAARPWVDALAAG</sequence>
<dbReference type="SUPFAM" id="SSF47226">
    <property type="entry name" value="Histidine-containing phosphotransfer domain, HPT domain"/>
    <property type="match status" value="1"/>
</dbReference>
<evidence type="ECO:0000313" key="3">
    <source>
        <dbReference type="EMBL" id="WKW11812.1"/>
    </source>
</evidence>
<dbReference type="EMBL" id="CP130613">
    <property type="protein sequence ID" value="WKW14722.1"/>
    <property type="molecule type" value="Genomic_DNA"/>
</dbReference>
<dbReference type="RefSeq" id="WP_367887499.1">
    <property type="nucleotide sequence ID" value="NZ_CP130612.1"/>
</dbReference>
<accession>A0AA49JZ27</accession>
<evidence type="ECO:0000256" key="1">
    <source>
        <dbReference type="PROSITE-ProRule" id="PRU00110"/>
    </source>
</evidence>
<dbReference type="Gene3D" id="1.20.120.160">
    <property type="entry name" value="HPT domain"/>
    <property type="match status" value="1"/>
</dbReference>
<dbReference type="AlphaFoldDB" id="A0AA49JTN0"/>
<dbReference type="GO" id="GO:0004672">
    <property type="term" value="F:protein kinase activity"/>
    <property type="evidence" value="ECO:0007669"/>
    <property type="project" value="UniProtKB-ARBA"/>
</dbReference>
<dbReference type="EMBL" id="CP130612">
    <property type="protein sequence ID" value="WKW11812.1"/>
    <property type="molecule type" value="Genomic_DNA"/>
</dbReference>
<name>A0AA49JTN0_9BACT</name>
<reference evidence="3" key="1">
    <citation type="submission" date="2023-07" db="EMBL/GenBank/DDBJ databases">
        <authorList>
            <person name="Haufschild T."/>
            <person name="Kallscheuer N."/>
            <person name="Hammer J."/>
            <person name="Kohn T."/>
            <person name="Kabuu M."/>
            <person name="Jogler M."/>
            <person name="Wohfarth N."/>
            <person name="Heuer A."/>
            <person name="Rohde M."/>
            <person name="van Teeseling M.C.F."/>
            <person name="Jogler C."/>
        </authorList>
    </citation>
    <scope>NUCLEOTIDE SEQUENCE</scope>
    <source>
        <strain evidence="3">Strain 138</strain>
        <strain evidence="4">Strain 318</strain>
    </source>
</reference>
<feature type="domain" description="HPt" evidence="2">
    <location>
        <begin position="22"/>
        <end position="115"/>
    </location>
</feature>
<gene>
    <name evidence="3" type="ORF">Strain138_001078</name>
    <name evidence="4" type="ORF">Strain318_001078</name>
</gene>
<organism evidence="3">
    <name type="scientific">Pseudogemmatithrix spongiicola</name>
    <dbReference type="NCBI Taxonomy" id="3062599"/>
    <lineage>
        <taxon>Bacteria</taxon>
        <taxon>Pseudomonadati</taxon>
        <taxon>Gemmatimonadota</taxon>
        <taxon>Gemmatimonadia</taxon>
        <taxon>Gemmatimonadales</taxon>
        <taxon>Gemmatimonadaceae</taxon>
        <taxon>Pseudogemmatithrix</taxon>
    </lineage>
</organism>
<evidence type="ECO:0000313" key="4">
    <source>
        <dbReference type="EMBL" id="WKW14722.1"/>
    </source>
</evidence>
<dbReference type="InterPro" id="IPR008207">
    <property type="entry name" value="Sig_transdc_His_kin_Hpt_dom"/>
</dbReference>
<proteinExistence type="predicted"/>
<dbReference type="PROSITE" id="PS50894">
    <property type="entry name" value="HPT"/>
    <property type="match status" value="1"/>
</dbReference>
<keyword evidence="5" id="KW-1185">Reference proteome</keyword>
<dbReference type="KEGG" id="pspc:Strain318_001078"/>
<comment type="caution">
    <text evidence="1">Lacks conserved residue(s) required for the propagation of feature annotation.</text>
</comment>